<dbReference type="CDD" id="cd07035">
    <property type="entry name" value="TPP_PYR_POX_like"/>
    <property type="match status" value="1"/>
</dbReference>
<name>A0A2H4U680_METSM</name>
<dbReference type="Gene3D" id="3.40.50.970">
    <property type="match status" value="1"/>
</dbReference>
<protein>
    <recommendedName>
        <fullName evidence="7">sulfopyruvate decarboxylase</fullName>
        <ecNumber evidence="7">4.1.1.79</ecNumber>
    </recommendedName>
</protein>
<dbReference type="EMBL" id="CP017803">
    <property type="protein sequence ID" value="ATZ59594.1"/>
    <property type="molecule type" value="Genomic_DNA"/>
</dbReference>
<keyword evidence="1" id="KW-0174">Coenzyme M biosynthesis</keyword>
<keyword evidence="2" id="KW-0210">Decarboxylase</keyword>
<dbReference type="InterPro" id="IPR022502">
    <property type="entry name" value="Sulfopyruvate_deCO2ase_alpha"/>
</dbReference>
<evidence type="ECO:0000313" key="11">
    <source>
        <dbReference type="Proteomes" id="UP000232133"/>
    </source>
</evidence>
<dbReference type="InterPro" id="IPR051818">
    <property type="entry name" value="TPP_dependent_decarboxylase"/>
</dbReference>
<evidence type="ECO:0000256" key="6">
    <source>
        <dbReference type="ARBA" id="ARBA00038733"/>
    </source>
</evidence>
<dbReference type="PANTHER" id="PTHR42818">
    <property type="entry name" value="SULFOPYRUVATE DECARBOXYLASE SUBUNIT ALPHA"/>
    <property type="match status" value="1"/>
</dbReference>
<dbReference type="InterPro" id="IPR012001">
    <property type="entry name" value="Thiamin_PyroP_enz_TPP-bd_dom"/>
</dbReference>
<sequence length="168" mass="18760">MKRTKMDSTEAIYNGLKDAEIDFVVSVPCVNLSKLLEMVDEDEEIMHIPVTREEEGIGICAGAYMGGRKPAILMQNSGLGNSINALKSLMELYKFPLVIIISHRGTEGETICGQIPMGESTPRLLNAMDFHFFEPTNSETAYEDVKNAWKLSVEEGKPVSVLLEIKYW</sequence>
<organism evidence="10 11">
    <name type="scientific">Methanobrevibacter smithii</name>
    <dbReference type="NCBI Taxonomy" id="2173"/>
    <lineage>
        <taxon>Archaea</taxon>
        <taxon>Methanobacteriati</taxon>
        <taxon>Methanobacteriota</taxon>
        <taxon>Methanomada group</taxon>
        <taxon>Methanobacteria</taxon>
        <taxon>Methanobacteriales</taxon>
        <taxon>Methanobacteriaceae</taxon>
        <taxon>Methanobrevibacter</taxon>
    </lineage>
</organism>
<dbReference type="AlphaFoldDB" id="A0A2H4U680"/>
<dbReference type="GO" id="GO:0050545">
    <property type="term" value="F:sulfopyruvate decarboxylase activity"/>
    <property type="evidence" value="ECO:0007669"/>
    <property type="project" value="UniProtKB-EC"/>
</dbReference>
<dbReference type="Proteomes" id="UP000232133">
    <property type="component" value="Chromosome"/>
</dbReference>
<dbReference type="GO" id="GO:0030976">
    <property type="term" value="F:thiamine pyrophosphate binding"/>
    <property type="evidence" value="ECO:0007669"/>
    <property type="project" value="InterPro"/>
</dbReference>
<evidence type="ECO:0000313" key="10">
    <source>
        <dbReference type="EMBL" id="ATZ59594.1"/>
    </source>
</evidence>
<evidence type="ECO:0000256" key="7">
    <source>
        <dbReference type="ARBA" id="ARBA00038875"/>
    </source>
</evidence>
<comment type="catalytic activity">
    <reaction evidence="8">
        <text>3-sulfopyruvate + H(+) = sulfoacetaldehyde + CO2</text>
        <dbReference type="Rhea" id="RHEA:20948"/>
        <dbReference type="ChEBI" id="CHEBI:15378"/>
        <dbReference type="ChEBI" id="CHEBI:16526"/>
        <dbReference type="ChEBI" id="CHEBI:57940"/>
        <dbReference type="ChEBI" id="CHEBI:58246"/>
        <dbReference type="EC" id="4.1.1.79"/>
    </reaction>
</comment>
<dbReference type="PANTHER" id="PTHR42818:SF1">
    <property type="entry name" value="SULFOPYRUVATE DECARBOXYLASE"/>
    <property type="match status" value="1"/>
</dbReference>
<comment type="function">
    <text evidence="4">Involved in the biosynthesis of the coenzyme M (2-mercaptoethanesulfonic acid). Catalyzes the decarboxylation of sulfopyruvate to sulfoacetaldehyde.</text>
</comment>
<reference evidence="10 11" key="1">
    <citation type="submission" date="2016-10" db="EMBL/GenBank/DDBJ databases">
        <authorList>
            <person name="Varghese N."/>
        </authorList>
    </citation>
    <scope>NUCLEOTIDE SEQUENCE [LARGE SCALE GENOMIC DNA]</scope>
    <source>
        <strain evidence="10 11">KB11</strain>
    </source>
</reference>
<comment type="subunit">
    <text evidence="6">Heterododecamer composed of 6 subunits alpha and 6 subunits beta.</text>
</comment>
<keyword evidence="3" id="KW-0456">Lyase</keyword>
<keyword evidence="10" id="KW-0670">Pyruvate</keyword>
<dbReference type="RefSeq" id="WP_004035030.1">
    <property type="nucleotide sequence ID" value="NZ_AP025586.1"/>
</dbReference>
<evidence type="ECO:0000256" key="8">
    <source>
        <dbReference type="ARBA" id="ARBA00048551"/>
    </source>
</evidence>
<evidence type="ECO:0000256" key="5">
    <source>
        <dbReference type="ARBA" id="ARBA00037914"/>
    </source>
</evidence>
<evidence type="ECO:0000256" key="4">
    <source>
        <dbReference type="ARBA" id="ARBA00037396"/>
    </source>
</evidence>
<proteinExistence type="predicted"/>
<evidence type="ECO:0000256" key="2">
    <source>
        <dbReference type="ARBA" id="ARBA00022793"/>
    </source>
</evidence>
<dbReference type="SUPFAM" id="SSF52518">
    <property type="entry name" value="Thiamin diphosphate-binding fold (THDP-binding)"/>
    <property type="match status" value="1"/>
</dbReference>
<evidence type="ECO:0000256" key="1">
    <source>
        <dbReference type="ARBA" id="ARBA00022545"/>
    </source>
</evidence>
<evidence type="ECO:0000259" key="9">
    <source>
        <dbReference type="Pfam" id="PF02776"/>
    </source>
</evidence>
<dbReference type="GeneID" id="78816704"/>
<dbReference type="OMA" id="SAQIPMG"/>
<dbReference type="EC" id="4.1.1.79" evidence="7"/>
<comment type="pathway">
    <text evidence="5">Cofactor biosynthesis; coenzyme M biosynthesis; sulfoacetaldehyde from phosphoenolpyruvate and sulfite: step 4/4.</text>
</comment>
<dbReference type="InterPro" id="IPR029061">
    <property type="entry name" value="THDP-binding"/>
</dbReference>
<evidence type="ECO:0000256" key="3">
    <source>
        <dbReference type="ARBA" id="ARBA00023239"/>
    </source>
</evidence>
<gene>
    <name evidence="10" type="ORF">BK798_03755</name>
</gene>
<feature type="domain" description="Thiamine pyrophosphate enzyme N-terminal TPP-binding" evidence="9">
    <location>
        <begin position="7"/>
        <end position="108"/>
    </location>
</feature>
<dbReference type="NCBIfam" id="TIGR03845">
    <property type="entry name" value="sulfopyru_alph"/>
    <property type="match status" value="1"/>
</dbReference>
<dbReference type="GO" id="GO:0019295">
    <property type="term" value="P:coenzyme M biosynthetic process"/>
    <property type="evidence" value="ECO:0007669"/>
    <property type="project" value="UniProtKB-KW"/>
</dbReference>
<dbReference type="Pfam" id="PF02776">
    <property type="entry name" value="TPP_enzyme_N"/>
    <property type="match status" value="1"/>
</dbReference>
<accession>A0A2H4U680</accession>